<reference evidence="1 2" key="1">
    <citation type="submission" date="2014-11" db="EMBL/GenBank/DDBJ databases">
        <title>Draft Genome Sequence of Brevibacterium linens AE038-8.</title>
        <authorList>
            <person name="Maizel D."/>
            <person name="Utturkar S.M."/>
            <person name="Brown S.D."/>
            <person name="Ferrero M."/>
            <person name="Rosen B.P."/>
        </authorList>
    </citation>
    <scope>NUCLEOTIDE SEQUENCE [LARGE SCALE GENOMIC DNA]</scope>
    <source>
        <strain evidence="1 2">AE038-8</strain>
    </source>
</reference>
<dbReference type="PATRIC" id="fig|1703.6.peg.2987"/>
<accession>A0A0B9A699</accession>
<dbReference type="AlphaFoldDB" id="A0A0B9A699"/>
<organism evidence="1 2">
    <name type="scientific">Brevibacterium linens</name>
    <dbReference type="NCBI Taxonomy" id="1703"/>
    <lineage>
        <taxon>Bacteria</taxon>
        <taxon>Bacillati</taxon>
        <taxon>Actinomycetota</taxon>
        <taxon>Actinomycetes</taxon>
        <taxon>Micrococcales</taxon>
        <taxon>Brevibacteriaceae</taxon>
        <taxon>Brevibacterium</taxon>
    </lineage>
</organism>
<dbReference type="EMBL" id="JTJZ01000022">
    <property type="protein sequence ID" value="KHS50963.1"/>
    <property type="molecule type" value="Genomic_DNA"/>
</dbReference>
<evidence type="ECO:0000313" key="1">
    <source>
        <dbReference type="EMBL" id="KHS50963.1"/>
    </source>
</evidence>
<dbReference type="Proteomes" id="UP000031488">
    <property type="component" value="Unassembled WGS sequence"/>
</dbReference>
<keyword evidence="2" id="KW-1185">Reference proteome</keyword>
<evidence type="ECO:0000313" key="2">
    <source>
        <dbReference type="Proteomes" id="UP000031488"/>
    </source>
</evidence>
<comment type="caution">
    <text evidence="1">The sequence shown here is derived from an EMBL/GenBank/DDBJ whole genome shotgun (WGS) entry which is preliminary data.</text>
</comment>
<name>A0A0B9A699_BRELN</name>
<proteinExistence type="predicted"/>
<gene>
    <name evidence="1" type="ORF">AE0388_3035</name>
</gene>
<sequence>MRRWILSGLTLVGLGVFFGWRHQNQSAQAEWSEHTDSV</sequence>
<protein>
    <submittedName>
        <fullName evidence="1">Uncharacterized protein</fullName>
    </submittedName>
</protein>